<sequence length="957" mass="104788">MTPHPELAALAATAAADPRKARSAVNRLARPLPAADLPPFYEEACRVFHAAGEDELATAFFTQARKVEKKHPALVDLDRLHAVFLEFAPLGVVAPTVYRDLVKLMAPELPPRVSYERFNEILDAAFAAGRVPYARIFPDARTLARAAKIKKVDAEDSLAERLLRTGALVRASHAVWDAAGEPLVRVAGRDDGLVDLLVAAEPRPDDPETAERIREMWLWTLAAVGAGARLPAEWFFTHVRRCPSSLALQLTGQAGTLPRPEPSPDPALDPLVTWPLPEILRPGTIRTLPRWWSDDETLARIGERLSDPRHRDQIAAELERAVTDLGHYSNVDYRATLRRIHGDTDLRALLLELVERWTAEVASGSLPDLAHGLSRLAPLAAHGYYGLEPDAPRPAPASPVEVLRAALSGGIPAELHYPYVPPHILRWKPRMIQNGDHLTGSIGDSFATVYTPEGILADARTVGTRGDQALWYDGDEGFFLTERVGDGWRTFRVVGHEARTCLVTLDPATVDRRPDCPPEAEVTLPGADGPTRIAYARGRITFTAPDGTVTARVFHPPFEAASSHERDGEQPLMFPPGWYARMTPVDVYGSQALRRTTRDQAERLLDAALAGPAAVAEALDEIMPDVVERPLRDGIAATARTAATCLYAALRLTAALGLPRPDGVPAWLRTHPRLPVGGQTAKLGALRRVAEILQEAASRSDAAQVHPLGRVEVPRFAGGLWIAFGTLGGQAIEAARAWTPRYTRERLLDELAAWGNTPLGDGDGRWRVHYLTSLTGDRQDAKGELWRTPSGAALILGYQGHPHRECYVLEHSPTGDFAPLNLPGWRQRRLPDIQGWGGTERIAAFRELLNDRGPLTFPASLARDLADRAGFTVVDAAEILFKYPYFVGTPREVVDAYPAEIHALFEGPDGTKLKAKVPYPVQDAVRDALMPDDPADLWKSGPDLARAAARYRELEGL</sequence>
<name>A0A7W3LUG1_ACTNM</name>
<dbReference type="AlphaFoldDB" id="A0A7W3LUG1"/>
<reference evidence="1 2" key="1">
    <citation type="submission" date="2020-08" db="EMBL/GenBank/DDBJ databases">
        <title>Genomic Encyclopedia of Type Strains, Phase IV (KMG-IV): sequencing the most valuable type-strain genomes for metagenomic binning, comparative biology and taxonomic classification.</title>
        <authorList>
            <person name="Goeker M."/>
        </authorList>
    </citation>
    <scope>NUCLEOTIDE SEQUENCE [LARGE SCALE GENOMIC DNA]</scope>
    <source>
        <strain evidence="1 2">DSM 44197</strain>
    </source>
</reference>
<proteinExistence type="predicted"/>
<protein>
    <submittedName>
        <fullName evidence="1">Uncharacterized protein</fullName>
    </submittedName>
</protein>
<dbReference type="EMBL" id="JACJIA010000009">
    <property type="protein sequence ID" value="MBA8954556.1"/>
    <property type="molecule type" value="Genomic_DNA"/>
</dbReference>
<evidence type="ECO:0000313" key="1">
    <source>
        <dbReference type="EMBL" id="MBA8954556.1"/>
    </source>
</evidence>
<comment type="caution">
    <text evidence="1">The sequence shown here is derived from an EMBL/GenBank/DDBJ whole genome shotgun (WGS) entry which is preliminary data.</text>
</comment>
<gene>
    <name evidence="1" type="ORF">HNR61_006213</name>
</gene>
<dbReference type="Proteomes" id="UP000572680">
    <property type="component" value="Unassembled WGS sequence"/>
</dbReference>
<organism evidence="1 2">
    <name type="scientific">Actinomadura namibiensis</name>
    <dbReference type="NCBI Taxonomy" id="182080"/>
    <lineage>
        <taxon>Bacteria</taxon>
        <taxon>Bacillati</taxon>
        <taxon>Actinomycetota</taxon>
        <taxon>Actinomycetes</taxon>
        <taxon>Streptosporangiales</taxon>
        <taxon>Thermomonosporaceae</taxon>
        <taxon>Actinomadura</taxon>
    </lineage>
</organism>
<keyword evidence="2" id="KW-1185">Reference proteome</keyword>
<accession>A0A7W3LUG1</accession>
<dbReference type="RefSeq" id="WP_182846615.1">
    <property type="nucleotide sequence ID" value="NZ_BAAALP010000011.1"/>
</dbReference>
<evidence type="ECO:0000313" key="2">
    <source>
        <dbReference type="Proteomes" id="UP000572680"/>
    </source>
</evidence>